<dbReference type="InterPro" id="IPR032675">
    <property type="entry name" value="LRR_dom_sf"/>
</dbReference>
<feature type="transmembrane region" description="Helical" evidence="4">
    <location>
        <begin position="2045"/>
        <end position="2064"/>
    </location>
</feature>
<dbReference type="GeneID" id="5047269"/>
<dbReference type="Proteomes" id="UP000000600">
    <property type="component" value="Unassembled WGS sequence"/>
</dbReference>
<protein>
    <submittedName>
        <fullName evidence="5">Uncharacterized protein</fullName>
    </submittedName>
</protein>
<evidence type="ECO:0000313" key="6">
    <source>
        <dbReference type="Proteomes" id="UP000000600"/>
    </source>
</evidence>
<dbReference type="OrthoDB" id="292036at2759"/>
<dbReference type="OMA" id="AYQIREY"/>
<reference evidence="5 6" key="1">
    <citation type="journal article" date="2006" name="Nature">
        <title>Global trends of whole-genome duplications revealed by the ciliate Paramecium tetraurelia.</title>
        <authorList>
            <consortium name="Genoscope"/>
            <person name="Aury J.-M."/>
            <person name="Jaillon O."/>
            <person name="Duret L."/>
            <person name="Noel B."/>
            <person name="Jubin C."/>
            <person name="Porcel B.M."/>
            <person name="Segurens B."/>
            <person name="Daubin V."/>
            <person name="Anthouard V."/>
            <person name="Aiach N."/>
            <person name="Arnaiz O."/>
            <person name="Billaut A."/>
            <person name="Beisson J."/>
            <person name="Blanc I."/>
            <person name="Bouhouche K."/>
            <person name="Camara F."/>
            <person name="Duharcourt S."/>
            <person name="Guigo R."/>
            <person name="Gogendeau D."/>
            <person name="Katinka M."/>
            <person name="Keller A.-M."/>
            <person name="Kissmehl R."/>
            <person name="Klotz C."/>
            <person name="Koll F."/>
            <person name="Le Moue A."/>
            <person name="Lepere C."/>
            <person name="Malinsky S."/>
            <person name="Nowacki M."/>
            <person name="Nowak J.K."/>
            <person name="Plattner H."/>
            <person name="Poulain J."/>
            <person name="Ruiz F."/>
            <person name="Serrano V."/>
            <person name="Zagulski M."/>
            <person name="Dessen P."/>
            <person name="Betermier M."/>
            <person name="Weissenbach J."/>
            <person name="Scarpelli C."/>
            <person name="Schachter V."/>
            <person name="Sperling L."/>
            <person name="Meyer E."/>
            <person name="Cohen J."/>
            <person name="Wincker P."/>
        </authorList>
    </citation>
    <scope>NUCLEOTIDE SEQUENCE [LARGE SCALE GENOMIC DNA]</scope>
    <source>
        <strain evidence="5 6">Stock d4-2</strain>
    </source>
</reference>
<feature type="compositionally biased region" description="Basic residues" evidence="3">
    <location>
        <begin position="966"/>
        <end position="975"/>
    </location>
</feature>
<organism evidence="5 6">
    <name type="scientific">Paramecium tetraurelia</name>
    <dbReference type="NCBI Taxonomy" id="5888"/>
    <lineage>
        <taxon>Eukaryota</taxon>
        <taxon>Sar</taxon>
        <taxon>Alveolata</taxon>
        <taxon>Ciliophora</taxon>
        <taxon>Intramacronucleata</taxon>
        <taxon>Oligohymenophorea</taxon>
        <taxon>Peniculida</taxon>
        <taxon>Parameciidae</taxon>
        <taxon>Paramecium</taxon>
    </lineage>
</organism>
<dbReference type="PANTHER" id="PTHR15431:SF4">
    <property type="entry name" value="PROTEIN TONNEAU 1B"/>
    <property type="match status" value="1"/>
</dbReference>
<accession>A0EFM0</accession>
<keyword evidence="6" id="KW-1185">Reference proteome</keyword>
<gene>
    <name evidence="5" type="ORF">GSPATT00026434001</name>
</gene>
<keyword evidence="4" id="KW-1133">Transmembrane helix</keyword>
<evidence type="ECO:0000256" key="2">
    <source>
        <dbReference type="ARBA" id="ARBA00023212"/>
    </source>
</evidence>
<dbReference type="Gene3D" id="3.80.10.10">
    <property type="entry name" value="Ribonuclease Inhibitor"/>
    <property type="match status" value="2"/>
</dbReference>
<dbReference type="InParanoid" id="A0EFM0"/>
<dbReference type="HOGENOM" id="CLU_229260_0_0_1"/>
<feature type="transmembrane region" description="Helical" evidence="4">
    <location>
        <begin position="2148"/>
        <end position="2166"/>
    </location>
</feature>
<dbReference type="PANTHER" id="PTHR15431">
    <property type="entry name" value="FGFR1 ONCOGENE PARTNER/LISH DOMAIN-CONTAINING PROTEIN"/>
    <property type="match status" value="1"/>
</dbReference>
<dbReference type="EMBL" id="CT868675">
    <property type="protein sequence ID" value="CAK94111.1"/>
    <property type="molecule type" value="Genomic_DNA"/>
</dbReference>
<evidence type="ECO:0000256" key="1">
    <source>
        <dbReference type="ARBA" id="ARBA00022490"/>
    </source>
</evidence>
<proteinExistence type="predicted"/>
<feature type="transmembrane region" description="Helical" evidence="4">
    <location>
        <begin position="2084"/>
        <end position="2103"/>
    </location>
</feature>
<sequence>MLGKQNNDQDNNYYINKFRKMKQKLSFSFVPSLPLDAQIQDLEKRILEEQNLKKICFKEFQNQYRIDHLLKVQSNLRQINTIRQVKFSSTALTIEHFALLAQWLKQLQCNSFIIKLNNNKLDNIEIQEFLNTIVKGDIQIKKILITNNPGIYKEQMISDLKTLIRQQNANNYQQEYKLVLNKQYLSIAIIRQNFNESQAQREIREKKAFQKISKLNFFSFSFNSTFTQSNFRALEQLINLNFNENRIDQISKLQISSSLIVNSAIMCEQMSTSKGLLKLKMQQQQMLNYSVPIENLMGNRYHKFIVNELDIEKNISILEKTYKILSDNIFLHCKQIKFSSSLPQQLSTLYKMFVMTESFQQYSNQLVQQSKEQGRILKQNLKVLDLSCLENYNRHDLIVKFLSAFVFTETSNLKKLSVQNVDIGRTQAYIQTAQRFREYIQQEQQKYPFYQNFKLPLKSIKLPNQTYRMESATMKQFFQEFFFTRVGDILEIEEFIMEKCFKQSNREEGLKENCAEIFQQLQANPGIRYSIKRIKFIEASYIFDSVTYRCLFLNTCFNVEELMIQKDTIAGEFIQFVNETEQFFLTQPLEFKLPLQTIILDSIDEIVFNISDLLQFFVFHDRMQIKKLALKSIVLLYSQQSISKLEEVIDSKHKNKILPLEEFEFFNLIDDVGVLQFFKYVVFCKNIRLKKLKFGNLDFSACVYFLQQFIEQQNELNLNHSLQDLNFLKISQVHFEDEISWEFFLQQFVLHPTMKLKTLKIQEQNLNDAFYKGISQCFENSGEILKLELKELKYKKCEIMVDPLTAFLYTSSLNHLSFVSCKNMEQGLKMSMDNYHQSNVKQYNNFNLESFSLKLSKVEDTKIFKWLIKEIALNLQHQKLKKLNLSDCNLTNEHLRILQEQIELIKENNQKQKQAFHLYNLKIDSNQSITEQTWIDFFNVLMKSKSIDELDKISEKTSTHQQKSSSQKKKIKQAKSIHDKEQQLSINRSKIEDQQDREIKEKIDALQKNIVESTLYKNDLNLKSKIVNNYHIFTPNFPKQLKSLNLNMNFQELNQNDKTQIYERLISGLIMHPENQLTELTLIHLNLILFMEKCEQFLIYSNVYQNKCIKTEDNKWSSKLESLSLKNLATQNQKSTEQFVKTFICSQSVNLQKLLLDNFNEQLIVSLMNQIHNRQDYQITELTLNCNYESIEEKYFDMFVNDIIYCQRFPLTKIELNGIGVQQKNKQISSTQTKCSTNLQQIYQKQKQISLNQITIQLIDEQQAKTFIPILGHLLQQPESKLEVIKIQTKAQQENLSSNFFSQLTNQLTDIQELNLKEINIQGKVVFDEIFIEFLDKCITSLETLYITTVDFPYSQKLAESLNKLKRKEKKSKFTVEIKQVPTGTEHFYEHFTFNKNIKATNIVLNSHQNFTLLRFDTMSPFIKSIKLDMSLLYSSTVRLNRDKLTLLSQGFIYNEQSHVEEILLYQCQLKREEIEAFCQPAAQFRQQIIQQQRESVCQLKLKQFSIYYSLYIGETGCELISKDLIFFEYIDIERIDFLVTNFNDQMCDHFSQAAKNWLAFQQEHNRKYKDKYPLKYLDIGRNEFVQSRATWANLLQTLVFTDKATELSTLNIQFMGFNDETISYLVEQAQLFLDQKPNGYVLPIKKINFSQNNALTHKGWKNLFDNFFLHKKVNLIELNMISTMLDTQIKLNTIYECIKKRALQEPNQKLQLQVFLCYNVSLKNSIEPYLQVPAKDYPKPKHLPVDIDYDSWKYGIFDGIPEEIGSIIMLVNTLIKKRNEFIETNKWKLFEDIRFPNYHLNFHQHYLDILNSYIYQRKNKLANLYLNLSTLDIMCQFFNYTTQIKATPYPYRLVFSEESLQYLSEQQIKIKKLKLIQTPFAKLEKLSQLDALQIWQQIRQLNIQIQKIEMEYHLNDELIEEMFKQDYNESDLLDLITLIPPAKIRIENTLTLNTLKGFYSILHNQYYFSSSIVKYSFNDWINTGLAYQIREYAYNYVPKSSIQSKLKTIGYNLSNWLVIPQQTYTSYNDNEYLQQYLEKAFNPILVVTLINMFYLILLIILPFQHINRYSLDHQLNFSLLNPFQFIIFASTAYECYLIHNLLRNRPTSWKQLILRQVQDIPKMVLLKFIPQFNAFSILMFYESESYIIFTLFMIIYLCHYFSLLFQNSKILYQQYKNKKATLQELYQLSRIGKFTEVENIVNEILPFNSTVIKKTKLAQRMLPKSVWGKAIHNKIYYNLREFLEKDLPFSILNTVFILSQLCMNAITLFYQLSYIGQLVQIYISFKNFISYRPSVITQDDFDVICKRNKNSYNKTKLHLLEKEKQQLELYATIYNEKELKNKKKK</sequence>
<dbReference type="eggNOG" id="ENOG502SNM8">
    <property type="taxonomic scope" value="Eukaryota"/>
</dbReference>
<keyword evidence="2" id="KW-0206">Cytoskeleton</keyword>
<name>A0EFM0_PARTE</name>
<feature type="region of interest" description="Disordered" evidence="3">
    <location>
        <begin position="955"/>
        <end position="985"/>
    </location>
</feature>
<evidence type="ECO:0000256" key="4">
    <source>
        <dbReference type="SAM" id="Phobius"/>
    </source>
</evidence>
<evidence type="ECO:0000313" key="5">
    <source>
        <dbReference type="EMBL" id="CAK94111.1"/>
    </source>
</evidence>
<evidence type="ECO:0000256" key="3">
    <source>
        <dbReference type="SAM" id="MobiDB-lite"/>
    </source>
</evidence>
<keyword evidence="4" id="KW-0812">Transmembrane</keyword>
<dbReference type="KEGG" id="ptm:GSPATT00026434001"/>
<keyword evidence="1" id="KW-0963">Cytoplasm</keyword>
<dbReference type="RefSeq" id="XP_001461484.1">
    <property type="nucleotide sequence ID" value="XM_001461447.1"/>
</dbReference>
<keyword evidence="4" id="KW-0472">Membrane</keyword>